<evidence type="ECO:0000313" key="1">
    <source>
        <dbReference type="EMBL" id="KAK7048797.1"/>
    </source>
</evidence>
<comment type="caution">
    <text evidence="1">The sequence shown here is derived from an EMBL/GenBank/DDBJ whole genome shotgun (WGS) entry which is preliminary data.</text>
</comment>
<dbReference type="Proteomes" id="UP001362999">
    <property type="component" value="Unassembled WGS sequence"/>
</dbReference>
<sequence>MRIPPLRPVNRPISWATQHVEAHSHFTAPAKWARGSDVERDDVTSITLNALSCAPAISARHSNTVSATRGSTSIFLPQPFRSSLQLLENPGSITVELLTAYAKSWKKQNNGRASADLISDQLKAAQQTREIFAAPHLAFPGLPRWKCRIQPSHGFKRTKISRQICPHQYQPDLSHGTTVLNFPAAPMFDPNFCIRRSGRKLPARDYRGAASRKATAYSDLSVGEGCPGNGGIFNRPVECTVPRAQCRSCTRAQDSERRSAWEH</sequence>
<protein>
    <submittedName>
        <fullName evidence="1">Uncharacterized protein</fullName>
    </submittedName>
</protein>
<dbReference type="EMBL" id="JAWWNJ010000009">
    <property type="protein sequence ID" value="KAK7048797.1"/>
    <property type="molecule type" value="Genomic_DNA"/>
</dbReference>
<name>A0AAW0DBW3_9AGAR</name>
<proteinExistence type="predicted"/>
<organism evidence="1 2">
    <name type="scientific">Favolaschia claudopus</name>
    <dbReference type="NCBI Taxonomy" id="2862362"/>
    <lineage>
        <taxon>Eukaryota</taxon>
        <taxon>Fungi</taxon>
        <taxon>Dikarya</taxon>
        <taxon>Basidiomycota</taxon>
        <taxon>Agaricomycotina</taxon>
        <taxon>Agaricomycetes</taxon>
        <taxon>Agaricomycetidae</taxon>
        <taxon>Agaricales</taxon>
        <taxon>Marasmiineae</taxon>
        <taxon>Mycenaceae</taxon>
        <taxon>Favolaschia</taxon>
    </lineage>
</organism>
<dbReference type="AlphaFoldDB" id="A0AAW0DBW3"/>
<accession>A0AAW0DBW3</accession>
<gene>
    <name evidence="1" type="ORF">R3P38DRAFT_2764708</name>
</gene>
<evidence type="ECO:0000313" key="2">
    <source>
        <dbReference type="Proteomes" id="UP001362999"/>
    </source>
</evidence>
<keyword evidence="2" id="KW-1185">Reference proteome</keyword>
<reference evidence="1 2" key="1">
    <citation type="journal article" date="2024" name="J Genomics">
        <title>Draft genome sequencing and assembly of Favolaschia claudopus CIRM-BRFM 2984 isolated from oak limbs.</title>
        <authorList>
            <person name="Navarro D."/>
            <person name="Drula E."/>
            <person name="Chaduli D."/>
            <person name="Cazenave R."/>
            <person name="Ahrendt S."/>
            <person name="Wang J."/>
            <person name="Lipzen A."/>
            <person name="Daum C."/>
            <person name="Barry K."/>
            <person name="Grigoriev I.V."/>
            <person name="Favel A."/>
            <person name="Rosso M.N."/>
            <person name="Martin F."/>
        </authorList>
    </citation>
    <scope>NUCLEOTIDE SEQUENCE [LARGE SCALE GENOMIC DNA]</scope>
    <source>
        <strain evidence="1 2">CIRM-BRFM 2984</strain>
    </source>
</reference>